<dbReference type="PROSITE" id="PS51257">
    <property type="entry name" value="PROKAR_LIPOPROTEIN"/>
    <property type="match status" value="1"/>
</dbReference>
<name>A0A0W1RWU7_9EURY</name>
<evidence type="ECO:0000313" key="2">
    <source>
        <dbReference type="Proteomes" id="UP000053157"/>
    </source>
</evidence>
<dbReference type="Proteomes" id="UP000053157">
    <property type="component" value="Unassembled WGS sequence"/>
</dbReference>
<evidence type="ECO:0008006" key="3">
    <source>
        <dbReference type="Google" id="ProtNLM"/>
    </source>
</evidence>
<evidence type="ECO:0000313" key="1">
    <source>
        <dbReference type="EMBL" id="KTG18022.1"/>
    </source>
</evidence>
<proteinExistence type="predicted"/>
<keyword evidence="2" id="KW-1185">Reference proteome</keyword>
<gene>
    <name evidence="1" type="ORF">AUR66_18405</name>
</gene>
<comment type="caution">
    <text evidence="1">The sequence shown here is derived from an EMBL/GenBank/DDBJ whole genome shotgun (WGS) entry which is preliminary data.</text>
</comment>
<dbReference type="EMBL" id="LOPV01000478">
    <property type="protein sequence ID" value="KTG18022.1"/>
    <property type="molecule type" value="Genomic_DNA"/>
</dbReference>
<dbReference type="AlphaFoldDB" id="A0A0W1RWU7"/>
<accession>A0A0W1RWU7</accession>
<reference evidence="1 2" key="1">
    <citation type="submission" date="2015-12" db="EMBL/GenBank/DDBJ databases">
        <title>Haloferax profundi sp. nov. isolated from the Discovery deep brine-seawater interface in the Red Sea.</title>
        <authorList>
            <person name="Zhang G."/>
            <person name="Stingl U."/>
            <person name="Rashid M."/>
        </authorList>
    </citation>
    <scope>NUCLEOTIDE SEQUENCE [LARGE SCALE GENOMIC DNA]</scope>
    <source>
        <strain evidence="1 2">SB29</strain>
    </source>
</reference>
<organism evidence="1 2">
    <name type="scientific">Haloferax profundi</name>
    <dbReference type="NCBI Taxonomy" id="1544718"/>
    <lineage>
        <taxon>Archaea</taxon>
        <taxon>Methanobacteriati</taxon>
        <taxon>Methanobacteriota</taxon>
        <taxon>Stenosarchaea group</taxon>
        <taxon>Halobacteria</taxon>
        <taxon>Halobacteriales</taxon>
        <taxon>Haloferacaceae</taxon>
        <taxon>Haloferax</taxon>
    </lineage>
</organism>
<dbReference type="OrthoDB" id="282577at2157"/>
<sequence length="155" mass="16694">MNRRALLASLATGWAASTSGCLYSLAGTQNESFQLGYVAVHNSTENAHQITIRVMRNGTNVHRSTHDVAGQDGAIVESAIPECDWGSTPGRYEVAVRIDGGDWATESFQGYDTDGGDCSVALAEGRLREGERLDLGYRRACDYDNPPDGLCSFDS</sequence>
<dbReference type="RefSeq" id="WP_058573189.1">
    <property type="nucleotide sequence ID" value="NZ_LOPV01000478.1"/>
</dbReference>
<protein>
    <recommendedName>
        <fullName evidence="3">Lipoprotein</fullName>
    </recommendedName>
</protein>